<dbReference type="GeneID" id="93068419"/>
<evidence type="ECO:0000313" key="2">
    <source>
        <dbReference type="EMBL" id="XDJ55392.1"/>
    </source>
</evidence>
<organism evidence="2">
    <name type="scientific">Castellaniella ginsengisoli</name>
    <dbReference type="NCBI Taxonomy" id="546114"/>
    <lineage>
        <taxon>Bacteria</taxon>
        <taxon>Pseudomonadati</taxon>
        <taxon>Pseudomonadota</taxon>
        <taxon>Betaproteobacteria</taxon>
        <taxon>Burkholderiales</taxon>
        <taxon>Alcaligenaceae</taxon>
        <taxon>Castellaniella</taxon>
    </lineage>
</organism>
<gene>
    <name evidence="2" type="ORF">ABRZ00_12755</name>
</gene>
<evidence type="ECO:0000256" key="1">
    <source>
        <dbReference type="SAM" id="MobiDB-lite"/>
    </source>
</evidence>
<dbReference type="AlphaFoldDB" id="A0AB39DJI4"/>
<reference evidence="2" key="1">
    <citation type="submission" date="2024-05" db="EMBL/GenBank/DDBJ databases">
        <authorList>
            <person name="Luo Y.-C."/>
            <person name="Nicholds J."/>
            <person name="Mortimer T."/>
            <person name="Maboni G."/>
        </authorList>
    </citation>
    <scope>NUCLEOTIDE SEQUENCE</scope>
    <source>
        <strain evidence="2">150221</strain>
    </source>
</reference>
<feature type="region of interest" description="Disordered" evidence="1">
    <location>
        <begin position="110"/>
        <end position="153"/>
    </location>
</feature>
<feature type="compositionally biased region" description="Polar residues" evidence="1">
    <location>
        <begin position="126"/>
        <end position="144"/>
    </location>
</feature>
<name>A0AB39DJI4_9BURK</name>
<dbReference type="EMBL" id="CP158257">
    <property type="protein sequence ID" value="XDJ55392.1"/>
    <property type="molecule type" value="Genomic_DNA"/>
</dbReference>
<sequence>MKITGLQEVQRALKKEMDKLRTPHYALVGIHESAGATKDGQMTVATLGAIQHFGNDRIPARRWLDTGAESGAQEYLDTIREGIEDGLDSRRIMTRVGLEAEGAIKDYITDLDTPPNRPSTIRRKGSSNPLIDTGNMRDSVTSTVVRKKPKEGL</sequence>
<dbReference type="RefSeq" id="WP_368647726.1">
    <property type="nucleotide sequence ID" value="NZ_CP158257.1"/>
</dbReference>
<protein>
    <submittedName>
        <fullName evidence="2">Uncharacterized protein</fullName>
    </submittedName>
</protein>
<proteinExistence type="predicted"/>
<dbReference type="KEGG" id="cgin:ABRZ00_12755"/>
<accession>A0AB39DJI4</accession>